<dbReference type="PROSITE" id="PS52039">
    <property type="entry name" value="TOPO_IA_2"/>
    <property type="match status" value="1"/>
</dbReference>
<dbReference type="Gene3D" id="1.10.290.10">
    <property type="entry name" value="Topoisomerase I, domain 4"/>
    <property type="match status" value="1"/>
</dbReference>
<dbReference type="SMART" id="SM00437">
    <property type="entry name" value="TOP1Ac"/>
    <property type="match status" value="1"/>
</dbReference>
<dbReference type="InterPro" id="IPR013825">
    <property type="entry name" value="Topo_IA_cen_sub2"/>
</dbReference>
<dbReference type="InterPro" id="IPR025589">
    <property type="entry name" value="Toprim_C_rpt"/>
</dbReference>
<reference evidence="9" key="1">
    <citation type="journal article" date="2020" name="Nature">
        <title>Giant virus diversity and host interactions through global metagenomics.</title>
        <authorList>
            <person name="Schulz F."/>
            <person name="Roux S."/>
            <person name="Paez-Espino D."/>
            <person name="Jungbluth S."/>
            <person name="Walsh D.A."/>
            <person name="Denef V.J."/>
            <person name="McMahon K.D."/>
            <person name="Konstantinidis K.T."/>
            <person name="Eloe-Fadrosh E.A."/>
            <person name="Kyrpides N.C."/>
            <person name="Woyke T."/>
        </authorList>
    </citation>
    <scope>NUCLEOTIDE SEQUENCE</scope>
    <source>
        <strain evidence="9">GVMAG-M-3300018416-45</strain>
    </source>
</reference>
<evidence type="ECO:0000256" key="4">
    <source>
        <dbReference type="ARBA" id="ARBA00023029"/>
    </source>
</evidence>
<dbReference type="PROSITE" id="PS50880">
    <property type="entry name" value="TOPRIM"/>
    <property type="match status" value="1"/>
</dbReference>
<name>A0A6C0BR15_9ZZZZ</name>
<feature type="domain" description="Toprim" evidence="7">
    <location>
        <begin position="3"/>
        <end position="111"/>
    </location>
</feature>
<dbReference type="EC" id="5.6.2.1" evidence="3"/>
<dbReference type="EMBL" id="MN739225">
    <property type="protein sequence ID" value="QHS94510.1"/>
    <property type="molecule type" value="Genomic_DNA"/>
</dbReference>
<dbReference type="Gene3D" id="2.70.20.10">
    <property type="entry name" value="Topoisomerase I, domain 3"/>
    <property type="match status" value="1"/>
</dbReference>
<dbReference type="PANTHER" id="PTHR42785">
    <property type="entry name" value="DNA TOPOISOMERASE, TYPE IA, CORE"/>
    <property type="match status" value="1"/>
</dbReference>
<proteinExistence type="inferred from homology"/>
<dbReference type="InterPro" id="IPR023406">
    <property type="entry name" value="Topo_IA_AS"/>
</dbReference>
<accession>A0A6C0BR15</accession>
<dbReference type="InterPro" id="IPR003602">
    <property type="entry name" value="Topo_IA_DNA-bd_dom"/>
</dbReference>
<dbReference type="Pfam" id="PF01751">
    <property type="entry name" value="Toprim"/>
    <property type="match status" value="1"/>
</dbReference>
<dbReference type="PROSITE" id="PS00396">
    <property type="entry name" value="TOPO_IA_1"/>
    <property type="match status" value="1"/>
</dbReference>
<evidence type="ECO:0000256" key="2">
    <source>
        <dbReference type="ARBA" id="ARBA00009446"/>
    </source>
</evidence>
<dbReference type="SUPFAM" id="SSF56712">
    <property type="entry name" value="Prokaryotic type I DNA topoisomerase"/>
    <property type="match status" value="1"/>
</dbReference>
<comment type="catalytic activity">
    <reaction evidence="1">
        <text>ATP-independent breakage of single-stranded DNA, followed by passage and rejoining.</text>
        <dbReference type="EC" id="5.6.2.1"/>
    </reaction>
</comment>
<dbReference type="PRINTS" id="PR00417">
    <property type="entry name" value="PRTPISMRASEI"/>
</dbReference>
<dbReference type="Pfam" id="PF01131">
    <property type="entry name" value="Topoisom_bac"/>
    <property type="match status" value="1"/>
</dbReference>
<evidence type="ECO:0000256" key="3">
    <source>
        <dbReference type="ARBA" id="ARBA00012891"/>
    </source>
</evidence>
<evidence type="ECO:0000313" key="9">
    <source>
        <dbReference type="EMBL" id="QHS94510.1"/>
    </source>
</evidence>
<keyword evidence="5" id="KW-0238">DNA-binding</keyword>
<dbReference type="Gene3D" id="1.10.460.10">
    <property type="entry name" value="Topoisomerase I, domain 2"/>
    <property type="match status" value="2"/>
</dbReference>
<dbReference type="AlphaFoldDB" id="A0A6C0BR15"/>
<evidence type="ECO:0000256" key="1">
    <source>
        <dbReference type="ARBA" id="ARBA00000213"/>
    </source>
</evidence>
<dbReference type="InterPro" id="IPR013826">
    <property type="entry name" value="Topo_IA_cen_sub3"/>
</dbReference>
<evidence type="ECO:0000259" key="7">
    <source>
        <dbReference type="PROSITE" id="PS50880"/>
    </source>
</evidence>
<dbReference type="SMART" id="SM00436">
    <property type="entry name" value="TOP1Bc"/>
    <property type="match status" value="1"/>
</dbReference>
<dbReference type="SMART" id="SM00493">
    <property type="entry name" value="TOPRIM"/>
    <property type="match status" value="1"/>
</dbReference>
<dbReference type="GO" id="GO:0003677">
    <property type="term" value="F:DNA binding"/>
    <property type="evidence" value="ECO:0007669"/>
    <property type="project" value="UniProtKB-KW"/>
</dbReference>
<dbReference type="InterPro" id="IPR013824">
    <property type="entry name" value="Topo_IA_cen_sub1"/>
</dbReference>
<dbReference type="InterPro" id="IPR023405">
    <property type="entry name" value="Topo_IA_core_domain"/>
</dbReference>
<feature type="domain" description="Topo IA-type catalytic" evidence="8">
    <location>
        <begin position="126"/>
        <end position="563"/>
    </location>
</feature>
<dbReference type="InterPro" id="IPR006171">
    <property type="entry name" value="TOPRIM_dom"/>
</dbReference>
<evidence type="ECO:0000256" key="5">
    <source>
        <dbReference type="ARBA" id="ARBA00023125"/>
    </source>
</evidence>
<dbReference type="Gene3D" id="3.40.50.140">
    <property type="match status" value="1"/>
</dbReference>
<dbReference type="InterPro" id="IPR013497">
    <property type="entry name" value="Topo_IA_cen"/>
</dbReference>
<dbReference type="GO" id="GO:0006265">
    <property type="term" value="P:DNA topological change"/>
    <property type="evidence" value="ECO:0007669"/>
    <property type="project" value="InterPro"/>
</dbReference>
<dbReference type="PANTHER" id="PTHR42785:SF1">
    <property type="entry name" value="DNA TOPOISOMERASE"/>
    <property type="match status" value="1"/>
</dbReference>
<dbReference type="Pfam" id="PF13368">
    <property type="entry name" value="Toprim_C_rpt"/>
    <property type="match status" value="1"/>
</dbReference>
<dbReference type="CDD" id="cd00186">
    <property type="entry name" value="TOP1Ac"/>
    <property type="match status" value="1"/>
</dbReference>
<evidence type="ECO:0000259" key="8">
    <source>
        <dbReference type="PROSITE" id="PS52039"/>
    </source>
</evidence>
<dbReference type="InterPro" id="IPR000380">
    <property type="entry name" value="Topo_IA"/>
</dbReference>
<protein>
    <recommendedName>
        <fullName evidence="3">DNA topoisomerase</fullName>
        <ecNumber evidence="3">5.6.2.1</ecNumber>
    </recommendedName>
</protein>
<keyword evidence="6" id="KW-0413">Isomerase</keyword>
<evidence type="ECO:0000256" key="6">
    <source>
        <dbReference type="ARBA" id="ARBA00023235"/>
    </source>
</evidence>
<sequence length="732" mass="83446">MTRICIIVESPHKCSTIQKYVGNDYNVIACYGHFRCIETLGDISKESYSIKFTDIKSKSSVISRLKKCINESSAVIIATDDDREGEAIGWHICDRFKLSLNTPRIIFNEITYDAISRALNKPTIINLSVVNAQKTRQVIDMLIGYKVSPQLWKSIGTPKLSAGRCQTPALKLIYDNYKTTQQQKETFRYVTSGYFTDKNIHFVLDKEYDTIDTMKHFMDMSKDYIHVLSHDDTIIKSTEPPVPFNTLLLQQASGTELKLTTKDTMNACQLLYERGYITYMRTDSNKFNSGFMDTSIQYIDAIYGKGYVTFPIDKDMISDDTSAHEAIRPTDVSVLTPEDVTKNASRIYTLIRNRTIMSCMKPMISSIIKCKISAPMGSAYTYKSSRIDFQGWNIVTNGNKTDDVFEYINKISDGNVSYNKITSLQIAKDVHRHYNESGLLRIMKTMGIGRPSTYSSIIETLKERKYVRYSNVEGIVYKSYDMEMIDGVINTSTKEKTYGVEKNKLVIQPLGVDVVEFLNTYYLSLFNYSYSEEMENRLDAIGSSDTSWYNVCNDCNNTINECTKKIASMEKGYKLDDQHTYINGKYGPVIKIITNGVVTFKPVISEVDSEKLKNGLYKPDDLIKKSSDDVILGEIDGHNVYIKSGKFGNYIYYNDKTYSIPKGNETLQLEEAMRIINGIREISPTMSVRTGPKGIYLMVKTKGKGKPLFKSLKEFKHDPYKCDISLLIDWMN</sequence>
<dbReference type="GO" id="GO:0003917">
    <property type="term" value="F:DNA topoisomerase type I (single strand cut, ATP-independent) activity"/>
    <property type="evidence" value="ECO:0007669"/>
    <property type="project" value="UniProtKB-EC"/>
</dbReference>
<dbReference type="InterPro" id="IPR003601">
    <property type="entry name" value="Topo_IA_2"/>
</dbReference>
<keyword evidence="4" id="KW-0799">Topoisomerase</keyword>
<organism evidence="9">
    <name type="scientific">viral metagenome</name>
    <dbReference type="NCBI Taxonomy" id="1070528"/>
    <lineage>
        <taxon>unclassified sequences</taxon>
        <taxon>metagenomes</taxon>
        <taxon>organismal metagenomes</taxon>
    </lineage>
</organism>
<comment type="similarity">
    <text evidence="2">Belongs to the type IA topoisomerase family.</text>
</comment>